<dbReference type="GO" id="GO:0003730">
    <property type="term" value="F:mRNA 3'-UTR binding"/>
    <property type="evidence" value="ECO:0007669"/>
    <property type="project" value="TreeGrafter"/>
</dbReference>
<comment type="subunit">
    <text evidence="3">Homotetramer.</text>
</comment>
<dbReference type="InterPro" id="IPR036291">
    <property type="entry name" value="NAD(P)-bd_dom_sf"/>
</dbReference>
<comment type="similarity">
    <text evidence="2">Belongs to the zinc-containing alcohol dehydrogenase family. Quinone oxidoreductase subfamily.</text>
</comment>
<dbReference type="GO" id="GO:0003960">
    <property type="term" value="F:quinone reductase (NADPH) activity"/>
    <property type="evidence" value="ECO:0007669"/>
    <property type="project" value="TreeGrafter"/>
</dbReference>
<dbReference type="SMART" id="SM00829">
    <property type="entry name" value="PKS_ER"/>
    <property type="match status" value="1"/>
</dbReference>
<dbReference type="InterPro" id="IPR051603">
    <property type="entry name" value="Zinc-ADH_QOR/CCCR"/>
</dbReference>
<evidence type="ECO:0000256" key="7">
    <source>
        <dbReference type="ARBA" id="ARBA00022990"/>
    </source>
</evidence>
<dbReference type="FunFam" id="3.90.180.10:FF:000016">
    <property type="entry name" value="Quinone oxidoreductase"/>
    <property type="match status" value="1"/>
</dbReference>
<sequence length="376" mass="40355">MTFSSFCPFQRWLPRLLLKQRDALALLSLTEVLSPLAVAGTLCQEIIMASVNRLMRAIRVFEFGKSDVLKLCTDVPVPSPMENQVLIRVHACGINPVETYIRSGTYARTPTLPYTPGTDIAGIIEGIGKEVTTFKNGDRVFATSTITGGYAEYALASVDTVYPLPEQLSFKQGAAVSVPYLTAYRALFHRAHAKPGEVVLVHGASGGVGIAACQIARAYGFRVFGTAGTSGGLDLVLQNGAHAAFNHREKDYTDKIQEATGGKGVNVIIEMLSNVNLSNDLRLLSAGGRVMVVGSRGSIEINPRETMAKESSIIGVSLFCENKTERNESVAAIFAGVEAGWLKPLIGPEYTLDKASQAHEDIIQTSGATGKMIFVI</sequence>
<evidence type="ECO:0000256" key="6">
    <source>
        <dbReference type="ARBA" id="ARBA00022884"/>
    </source>
</evidence>
<dbReference type="Ensembl" id="ENSLLET00000046475.1">
    <property type="protein sequence ID" value="ENSLLEP00000044686.1"/>
    <property type="gene ID" value="ENSLLEG00000028367.1"/>
</dbReference>
<protein>
    <submittedName>
        <fullName evidence="9">Crystallin zeta</fullName>
    </submittedName>
</protein>
<dbReference type="OrthoDB" id="3941538at2759"/>
<dbReference type="GO" id="GO:0005829">
    <property type="term" value="C:cytosol"/>
    <property type="evidence" value="ECO:0007669"/>
    <property type="project" value="TreeGrafter"/>
</dbReference>
<dbReference type="PROSITE" id="PS01162">
    <property type="entry name" value="QOR_ZETA_CRYSTAL"/>
    <property type="match status" value="1"/>
</dbReference>
<evidence type="ECO:0000259" key="8">
    <source>
        <dbReference type="SMART" id="SM00829"/>
    </source>
</evidence>
<evidence type="ECO:0000313" key="10">
    <source>
        <dbReference type="Proteomes" id="UP000694569"/>
    </source>
</evidence>
<gene>
    <name evidence="9" type="primary">CRYZ</name>
</gene>
<dbReference type="Pfam" id="PF00107">
    <property type="entry name" value="ADH_zinc_N"/>
    <property type="match status" value="1"/>
</dbReference>
<keyword evidence="6" id="KW-0694">RNA-binding</keyword>
<dbReference type="PANTHER" id="PTHR44154">
    <property type="entry name" value="QUINONE OXIDOREDUCTASE"/>
    <property type="match status" value="1"/>
</dbReference>
<dbReference type="CDD" id="cd08253">
    <property type="entry name" value="zeta_crystallin"/>
    <property type="match status" value="1"/>
</dbReference>
<dbReference type="FunFam" id="3.40.50.720:FF:000244">
    <property type="entry name" value="quinone oxidoreductase"/>
    <property type="match status" value="1"/>
</dbReference>
<dbReference type="InterPro" id="IPR002364">
    <property type="entry name" value="Quin_OxRdtase/zeta-crystal_CS"/>
</dbReference>
<evidence type="ECO:0000256" key="2">
    <source>
        <dbReference type="ARBA" id="ARBA00010371"/>
    </source>
</evidence>
<dbReference type="Gene3D" id="3.90.180.10">
    <property type="entry name" value="Medium-chain alcohol dehydrogenases, catalytic domain"/>
    <property type="match status" value="1"/>
</dbReference>
<keyword evidence="10" id="KW-1185">Reference proteome</keyword>
<evidence type="ECO:0000256" key="1">
    <source>
        <dbReference type="ARBA" id="ARBA00004496"/>
    </source>
</evidence>
<organism evidence="9 10">
    <name type="scientific">Leptobrachium leishanense</name>
    <name type="common">Leishan spiny toad</name>
    <dbReference type="NCBI Taxonomy" id="445787"/>
    <lineage>
        <taxon>Eukaryota</taxon>
        <taxon>Metazoa</taxon>
        <taxon>Chordata</taxon>
        <taxon>Craniata</taxon>
        <taxon>Vertebrata</taxon>
        <taxon>Euteleostomi</taxon>
        <taxon>Amphibia</taxon>
        <taxon>Batrachia</taxon>
        <taxon>Anura</taxon>
        <taxon>Pelobatoidea</taxon>
        <taxon>Megophryidae</taxon>
        <taxon>Leptobrachium</taxon>
    </lineage>
</organism>
<dbReference type="Gene3D" id="3.40.50.720">
    <property type="entry name" value="NAD(P)-binding Rossmann-like Domain"/>
    <property type="match status" value="1"/>
</dbReference>
<reference evidence="9" key="2">
    <citation type="submission" date="2025-09" db="UniProtKB">
        <authorList>
            <consortium name="Ensembl"/>
        </authorList>
    </citation>
    <scope>IDENTIFICATION</scope>
</reference>
<feature type="domain" description="Enoyl reductase (ER)" evidence="8">
    <location>
        <begin position="64"/>
        <end position="374"/>
    </location>
</feature>
<dbReference type="Pfam" id="PF08240">
    <property type="entry name" value="ADH_N"/>
    <property type="match status" value="1"/>
</dbReference>
<accession>A0A8C5R0Y9</accession>
<dbReference type="InterPro" id="IPR013149">
    <property type="entry name" value="ADH-like_C"/>
</dbReference>
<evidence type="ECO:0000256" key="5">
    <source>
        <dbReference type="ARBA" id="ARBA00022857"/>
    </source>
</evidence>
<evidence type="ECO:0000256" key="4">
    <source>
        <dbReference type="ARBA" id="ARBA00022490"/>
    </source>
</evidence>
<reference evidence="9" key="1">
    <citation type="submission" date="2025-08" db="UniProtKB">
        <authorList>
            <consortium name="Ensembl"/>
        </authorList>
    </citation>
    <scope>IDENTIFICATION</scope>
</reference>
<dbReference type="SUPFAM" id="SSF51735">
    <property type="entry name" value="NAD(P)-binding Rossmann-fold domains"/>
    <property type="match status" value="1"/>
</dbReference>
<dbReference type="InterPro" id="IPR011032">
    <property type="entry name" value="GroES-like_sf"/>
</dbReference>
<dbReference type="GeneTree" id="ENSGT00940000154882"/>
<proteinExistence type="inferred from homology"/>
<keyword evidence="5" id="KW-0521">NADP</keyword>
<dbReference type="PANTHER" id="PTHR44154:SF1">
    <property type="entry name" value="QUINONE OXIDOREDUCTASE"/>
    <property type="match status" value="1"/>
</dbReference>
<evidence type="ECO:0000256" key="3">
    <source>
        <dbReference type="ARBA" id="ARBA00011881"/>
    </source>
</evidence>
<dbReference type="AlphaFoldDB" id="A0A8C5R0Y9"/>
<dbReference type="InterPro" id="IPR013154">
    <property type="entry name" value="ADH-like_N"/>
</dbReference>
<dbReference type="GO" id="GO:0070402">
    <property type="term" value="F:NADPH binding"/>
    <property type="evidence" value="ECO:0007669"/>
    <property type="project" value="TreeGrafter"/>
</dbReference>
<comment type="subcellular location">
    <subcellularLocation>
        <location evidence="1">Cytoplasm</location>
    </subcellularLocation>
</comment>
<name>A0A8C5R0Y9_9ANUR</name>
<dbReference type="InterPro" id="IPR020843">
    <property type="entry name" value="ER"/>
</dbReference>
<dbReference type="GO" id="GO:0008270">
    <property type="term" value="F:zinc ion binding"/>
    <property type="evidence" value="ECO:0007669"/>
    <property type="project" value="InterPro"/>
</dbReference>
<keyword evidence="7" id="KW-0007">Acetylation</keyword>
<dbReference type="SUPFAM" id="SSF50129">
    <property type="entry name" value="GroES-like"/>
    <property type="match status" value="1"/>
</dbReference>
<keyword evidence="4" id="KW-0963">Cytoplasm</keyword>
<dbReference type="Proteomes" id="UP000694569">
    <property type="component" value="Unplaced"/>
</dbReference>
<evidence type="ECO:0000313" key="9">
    <source>
        <dbReference type="Ensembl" id="ENSLLEP00000044686.1"/>
    </source>
</evidence>